<organism evidence="11 12">
    <name type="scientific">Tribolium castaneum</name>
    <name type="common">Red flour beetle</name>
    <dbReference type="NCBI Taxonomy" id="7070"/>
    <lineage>
        <taxon>Eukaryota</taxon>
        <taxon>Metazoa</taxon>
        <taxon>Ecdysozoa</taxon>
        <taxon>Arthropoda</taxon>
        <taxon>Hexapoda</taxon>
        <taxon>Insecta</taxon>
        <taxon>Pterygota</taxon>
        <taxon>Neoptera</taxon>
        <taxon>Endopterygota</taxon>
        <taxon>Coleoptera</taxon>
        <taxon>Polyphaga</taxon>
        <taxon>Cucujiformia</taxon>
        <taxon>Tenebrionidae</taxon>
        <taxon>Tenebrionidae incertae sedis</taxon>
        <taxon>Tribolium</taxon>
    </lineage>
</organism>
<evidence type="ECO:0000256" key="7">
    <source>
        <dbReference type="ARBA" id="ARBA00023136"/>
    </source>
</evidence>
<evidence type="ECO:0000313" key="12">
    <source>
        <dbReference type="Proteomes" id="UP000007266"/>
    </source>
</evidence>
<dbReference type="Proteomes" id="UP000007266">
    <property type="component" value="Linkage group 4"/>
</dbReference>
<evidence type="ECO:0000256" key="1">
    <source>
        <dbReference type="ARBA" id="ARBA00004651"/>
    </source>
</evidence>
<evidence type="ECO:0000256" key="10">
    <source>
        <dbReference type="RuleBase" id="RU351113"/>
    </source>
</evidence>
<reference evidence="11 12" key="1">
    <citation type="journal article" date="2008" name="Nature">
        <title>The genome of the model beetle and pest Tribolium castaneum.</title>
        <authorList>
            <consortium name="Tribolium Genome Sequencing Consortium"/>
            <person name="Richards S."/>
            <person name="Gibbs R.A."/>
            <person name="Weinstock G.M."/>
            <person name="Brown S.J."/>
            <person name="Denell R."/>
            <person name="Beeman R.W."/>
            <person name="Gibbs R."/>
            <person name="Beeman R.W."/>
            <person name="Brown S.J."/>
            <person name="Bucher G."/>
            <person name="Friedrich M."/>
            <person name="Grimmelikhuijzen C.J."/>
            <person name="Klingler M."/>
            <person name="Lorenzen M."/>
            <person name="Richards S."/>
            <person name="Roth S."/>
            <person name="Schroder R."/>
            <person name="Tautz D."/>
            <person name="Zdobnov E.M."/>
            <person name="Muzny D."/>
            <person name="Gibbs R.A."/>
            <person name="Weinstock G.M."/>
            <person name="Attaway T."/>
            <person name="Bell S."/>
            <person name="Buhay C.J."/>
            <person name="Chandrabose M.N."/>
            <person name="Chavez D."/>
            <person name="Clerk-Blankenburg K.P."/>
            <person name="Cree A."/>
            <person name="Dao M."/>
            <person name="Davis C."/>
            <person name="Chacko J."/>
            <person name="Dinh H."/>
            <person name="Dugan-Rocha S."/>
            <person name="Fowler G."/>
            <person name="Garner T.T."/>
            <person name="Garnes J."/>
            <person name="Gnirke A."/>
            <person name="Hawes A."/>
            <person name="Hernandez J."/>
            <person name="Hines S."/>
            <person name="Holder M."/>
            <person name="Hume J."/>
            <person name="Jhangiani S.N."/>
            <person name="Joshi V."/>
            <person name="Khan Z.M."/>
            <person name="Jackson L."/>
            <person name="Kovar C."/>
            <person name="Kowis A."/>
            <person name="Lee S."/>
            <person name="Lewis L.R."/>
            <person name="Margolis J."/>
            <person name="Morgan M."/>
            <person name="Nazareth L.V."/>
            <person name="Nguyen N."/>
            <person name="Okwuonu G."/>
            <person name="Parker D."/>
            <person name="Richards S."/>
            <person name="Ruiz S.J."/>
            <person name="Santibanez J."/>
            <person name="Savard J."/>
            <person name="Scherer S.E."/>
            <person name="Schneider B."/>
            <person name="Sodergren E."/>
            <person name="Tautz D."/>
            <person name="Vattahil S."/>
            <person name="Villasana D."/>
            <person name="White C.S."/>
            <person name="Wright R."/>
            <person name="Park Y."/>
            <person name="Beeman R.W."/>
            <person name="Lord J."/>
            <person name="Oppert B."/>
            <person name="Lorenzen M."/>
            <person name="Brown S."/>
            <person name="Wang L."/>
            <person name="Savard J."/>
            <person name="Tautz D."/>
            <person name="Richards S."/>
            <person name="Weinstock G."/>
            <person name="Gibbs R.A."/>
            <person name="Liu Y."/>
            <person name="Worley K."/>
            <person name="Weinstock G."/>
            <person name="Elsik C.G."/>
            <person name="Reese J.T."/>
            <person name="Elhaik E."/>
            <person name="Landan G."/>
            <person name="Graur D."/>
            <person name="Arensburger P."/>
            <person name="Atkinson P."/>
            <person name="Beeman R.W."/>
            <person name="Beidler J."/>
            <person name="Brown S.J."/>
            <person name="Demuth J.P."/>
            <person name="Drury D.W."/>
            <person name="Du Y.Z."/>
            <person name="Fujiwara H."/>
            <person name="Lorenzen M."/>
            <person name="Maselli V."/>
            <person name="Osanai M."/>
            <person name="Park Y."/>
            <person name="Robertson H.M."/>
            <person name="Tu Z."/>
            <person name="Wang J.J."/>
            <person name="Wang S."/>
            <person name="Richards S."/>
            <person name="Song H."/>
            <person name="Zhang L."/>
            <person name="Sodergren E."/>
            <person name="Werner D."/>
            <person name="Stanke M."/>
            <person name="Morgenstern B."/>
            <person name="Solovyev V."/>
            <person name="Kosarev P."/>
            <person name="Brown G."/>
            <person name="Chen H.C."/>
            <person name="Ermolaeva O."/>
            <person name="Hlavina W."/>
            <person name="Kapustin Y."/>
            <person name="Kiryutin B."/>
            <person name="Kitts P."/>
            <person name="Maglott D."/>
            <person name="Pruitt K."/>
            <person name="Sapojnikov V."/>
            <person name="Souvorov A."/>
            <person name="Mackey A.J."/>
            <person name="Waterhouse R.M."/>
            <person name="Wyder S."/>
            <person name="Zdobnov E.M."/>
            <person name="Zdobnov E.M."/>
            <person name="Wyder S."/>
            <person name="Kriventseva E.V."/>
            <person name="Kadowaki T."/>
            <person name="Bork P."/>
            <person name="Aranda M."/>
            <person name="Bao R."/>
            <person name="Beermann A."/>
            <person name="Berns N."/>
            <person name="Bolognesi R."/>
            <person name="Bonneton F."/>
            <person name="Bopp D."/>
            <person name="Brown S.J."/>
            <person name="Bucher G."/>
            <person name="Butts T."/>
            <person name="Chaumot A."/>
            <person name="Denell R.E."/>
            <person name="Ferrier D.E."/>
            <person name="Friedrich M."/>
            <person name="Gordon C.M."/>
            <person name="Jindra M."/>
            <person name="Klingler M."/>
            <person name="Lan Q."/>
            <person name="Lattorff H.M."/>
            <person name="Laudet V."/>
            <person name="von Levetsow C."/>
            <person name="Liu Z."/>
            <person name="Lutz R."/>
            <person name="Lynch J.A."/>
            <person name="da Fonseca R.N."/>
            <person name="Posnien N."/>
            <person name="Reuter R."/>
            <person name="Roth S."/>
            <person name="Savard J."/>
            <person name="Schinko J.B."/>
            <person name="Schmitt C."/>
            <person name="Schoppmeier M."/>
            <person name="Schroder R."/>
            <person name="Shippy T.D."/>
            <person name="Simonnet F."/>
            <person name="Marques-Souza H."/>
            <person name="Tautz D."/>
            <person name="Tomoyasu Y."/>
            <person name="Trauner J."/>
            <person name="Van der Zee M."/>
            <person name="Vervoort M."/>
            <person name="Wittkopp N."/>
            <person name="Wimmer E.A."/>
            <person name="Yang X."/>
            <person name="Jones A.K."/>
            <person name="Sattelle D.B."/>
            <person name="Ebert P.R."/>
            <person name="Nelson D."/>
            <person name="Scott J.G."/>
            <person name="Beeman R.W."/>
            <person name="Muthukrishnan S."/>
            <person name="Kramer K.J."/>
            <person name="Arakane Y."/>
            <person name="Beeman R.W."/>
            <person name="Zhu Q."/>
            <person name="Hogenkamp D."/>
            <person name="Dixit R."/>
            <person name="Oppert B."/>
            <person name="Jiang H."/>
            <person name="Zou Z."/>
            <person name="Marshall J."/>
            <person name="Elpidina E."/>
            <person name="Vinokurov K."/>
            <person name="Oppert C."/>
            <person name="Zou Z."/>
            <person name="Evans J."/>
            <person name="Lu Z."/>
            <person name="Zhao P."/>
            <person name="Sumathipala N."/>
            <person name="Altincicek B."/>
            <person name="Vilcinskas A."/>
            <person name="Williams M."/>
            <person name="Hultmark D."/>
            <person name="Hetru C."/>
            <person name="Jiang H."/>
            <person name="Grimmelikhuijzen C.J."/>
            <person name="Hauser F."/>
            <person name="Cazzamali G."/>
            <person name="Williamson M."/>
            <person name="Park Y."/>
            <person name="Li B."/>
            <person name="Tanaka Y."/>
            <person name="Predel R."/>
            <person name="Neupert S."/>
            <person name="Schachtner J."/>
            <person name="Verleyen P."/>
            <person name="Raible F."/>
            <person name="Bork P."/>
            <person name="Friedrich M."/>
            <person name="Walden K.K."/>
            <person name="Robertson H.M."/>
            <person name="Angeli S."/>
            <person name="Foret S."/>
            <person name="Bucher G."/>
            <person name="Schuetz S."/>
            <person name="Maleszka R."/>
            <person name="Wimmer E.A."/>
            <person name="Beeman R.W."/>
            <person name="Lorenzen M."/>
            <person name="Tomoyasu Y."/>
            <person name="Miller S.C."/>
            <person name="Grossmann D."/>
            <person name="Bucher G."/>
        </authorList>
    </citation>
    <scope>NUCLEOTIDE SEQUENCE [LARGE SCALE GENOMIC DNA]</scope>
    <source>
        <strain evidence="11 12">Georgia GA2</strain>
    </source>
</reference>
<dbReference type="InParanoid" id="D2A0G0"/>
<keyword evidence="4 10" id="KW-0812">Transmembrane</keyword>
<evidence type="ECO:0000256" key="5">
    <source>
        <dbReference type="ARBA" id="ARBA00022725"/>
    </source>
</evidence>
<dbReference type="GO" id="GO:0007165">
    <property type="term" value="P:signal transduction"/>
    <property type="evidence" value="ECO:0007669"/>
    <property type="project" value="UniProtKB-KW"/>
</dbReference>
<dbReference type="PhylomeDB" id="D2A0G0"/>
<proteinExistence type="inferred from homology"/>
<protein>
    <recommendedName>
        <fullName evidence="10">Odorant receptor</fullName>
    </recommendedName>
</protein>
<keyword evidence="8 10" id="KW-0675">Receptor</keyword>
<gene>
    <name evidence="11" type="primary">Or315</name>
    <name evidence="11" type="ORF">TcasGA2_TC030428</name>
</gene>
<dbReference type="Pfam" id="PF02949">
    <property type="entry name" value="7tm_6"/>
    <property type="match status" value="1"/>
</dbReference>
<dbReference type="GO" id="GO:0005886">
    <property type="term" value="C:plasma membrane"/>
    <property type="evidence" value="ECO:0000318"/>
    <property type="project" value="GO_Central"/>
</dbReference>
<keyword evidence="9 10" id="KW-0807">Transducer</keyword>
<dbReference type="GO" id="GO:0005549">
    <property type="term" value="F:odorant binding"/>
    <property type="evidence" value="ECO:0007669"/>
    <property type="project" value="InterPro"/>
</dbReference>
<comment type="similarity">
    <text evidence="10">Belongs to the insect chemoreceptor superfamily. Heteromeric odorant receptor channel (TC 1.A.69) family.</text>
</comment>
<evidence type="ECO:0000256" key="4">
    <source>
        <dbReference type="ARBA" id="ARBA00022692"/>
    </source>
</evidence>
<comment type="subcellular location">
    <subcellularLocation>
        <location evidence="1 10">Cell membrane</location>
        <topology evidence="1 10">Multi-pass membrane protein</topology>
    </subcellularLocation>
</comment>
<dbReference type="PANTHER" id="PTHR21137:SF35">
    <property type="entry name" value="ODORANT RECEPTOR 19A-RELATED"/>
    <property type="match status" value="1"/>
</dbReference>
<evidence type="ECO:0000313" key="11">
    <source>
        <dbReference type="EMBL" id="EFA02958.1"/>
    </source>
</evidence>
<dbReference type="GO" id="GO:0004984">
    <property type="term" value="F:olfactory receptor activity"/>
    <property type="evidence" value="ECO:0000318"/>
    <property type="project" value="GO_Central"/>
</dbReference>
<dbReference type="InterPro" id="IPR004117">
    <property type="entry name" value="7tm6_olfct_rcpt"/>
</dbReference>
<name>D2A0G0_TRICA</name>
<feature type="transmembrane region" description="Helical" evidence="10">
    <location>
        <begin position="177"/>
        <end position="206"/>
    </location>
</feature>
<keyword evidence="2" id="KW-1003">Cell membrane</keyword>
<evidence type="ECO:0000256" key="8">
    <source>
        <dbReference type="ARBA" id="ARBA00023170"/>
    </source>
</evidence>
<feature type="transmembrane region" description="Helical" evidence="10">
    <location>
        <begin position="264"/>
        <end position="287"/>
    </location>
</feature>
<dbReference type="GO" id="GO:0050911">
    <property type="term" value="P:detection of chemical stimulus involved in sensory perception of smell"/>
    <property type="evidence" value="ECO:0000318"/>
    <property type="project" value="GO_Central"/>
</dbReference>
<dbReference type="PANTHER" id="PTHR21137">
    <property type="entry name" value="ODORANT RECEPTOR"/>
    <property type="match status" value="1"/>
</dbReference>
<feature type="transmembrane region" description="Helical" evidence="10">
    <location>
        <begin position="43"/>
        <end position="65"/>
    </location>
</feature>
<comment type="caution">
    <text evidence="10">Lacks conserved residue(s) required for the propagation of feature annotation.</text>
</comment>
<feature type="transmembrane region" description="Helical" evidence="10">
    <location>
        <begin position="131"/>
        <end position="150"/>
    </location>
</feature>
<evidence type="ECO:0000256" key="2">
    <source>
        <dbReference type="ARBA" id="ARBA00022475"/>
    </source>
</evidence>
<dbReference type="AlphaFoldDB" id="D2A0G0"/>
<keyword evidence="7 10" id="KW-0472">Membrane</keyword>
<evidence type="ECO:0000256" key="3">
    <source>
        <dbReference type="ARBA" id="ARBA00022606"/>
    </source>
</evidence>
<dbReference type="EMBL" id="KQ971338">
    <property type="protein sequence ID" value="EFA02958.1"/>
    <property type="molecule type" value="Genomic_DNA"/>
</dbReference>
<dbReference type="HOGENOM" id="CLU_724294_0_0_1"/>
<feature type="transmembrane region" description="Helical" evidence="10">
    <location>
        <begin position="293"/>
        <end position="313"/>
    </location>
</feature>
<keyword evidence="5 10" id="KW-0552">Olfaction</keyword>
<sequence length="390" mass="45197">MTLVRKLQAAATNAFEIRIKDDILAELFNWPFLVLDSKWSTKFAVFLTVYCVFETLACALVYSTLDVNMMGTYAIVIARFATTFCSFFSFFTKRKQYFEIINENFPHFWPLQSLGKSTFNRIKMRASSVKFYSFLNVVVMLIGAVILISFTQDESEVYLSVKIYKDYVNKWTTGFVMFFYVSFIYIGLVVAAISFVLTYTAFHLIFQCFLLNQKLKQINDSIVENEQKQAKFDEKYQSFIYKELISCVKLHQRLIFFGKRINHLVYAPLLVYIFGGIVVGVALIYYLKSSVQHIFTSLILLLIALINSTTFVINGQMLENEAENIYISLTNLPWYSLNVQNRRVVYVMLMQSQKIIHMSASGLVSLNYQLTIVFFRCIYTGMTFLVNVGL</sequence>
<feature type="transmembrane region" description="Helical" evidence="10">
    <location>
        <begin position="71"/>
        <end position="91"/>
    </location>
</feature>
<keyword evidence="12" id="KW-1185">Reference proteome</keyword>
<accession>D2A0G0</accession>
<reference evidence="11 12" key="2">
    <citation type="journal article" date="2010" name="Nucleic Acids Res.">
        <title>BeetleBase in 2010: revisions to provide comprehensive genomic information for Tribolium castaneum.</title>
        <authorList>
            <person name="Kim H.S."/>
            <person name="Murphy T."/>
            <person name="Xia J."/>
            <person name="Caragea D."/>
            <person name="Park Y."/>
            <person name="Beeman R.W."/>
            <person name="Lorenzen M.D."/>
            <person name="Butcher S."/>
            <person name="Manak J.R."/>
            <person name="Brown S.J."/>
        </authorList>
    </citation>
    <scope>GENOME REANNOTATION</scope>
    <source>
        <strain evidence="11 12">Georgia GA2</strain>
    </source>
</reference>
<evidence type="ECO:0000256" key="6">
    <source>
        <dbReference type="ARBA" id="ARBA00022989"/>
    </source>
</evidence>
<keyword evidence="6 10" id="KW-1133">Transmembrane helix</keyword>
<evidence type="ECO:0000256" key="9">
    <source>
        <dbReference type="ARBA" id="ARBA00023224"/>
    </source>
</evidence>
<keyword evidence="3 10" id="KW-0716">Sensory transduction</keyword>
<dbReference type="OMA" id="ATECAIF"/>